<proteinExistence type="predicted"/>
<dbReference type="Pfam" id="PF01823">
    <property type="entry name" value="MACPF"/>
    <property type="match status" value="1"/>
</dbReference>
<reference evidence="2" key="1">
    <citation type="submission" date="2021-01" db="EMBL/GenBank/DDBJ databases">
        <authorList>
            <person name="Corre E."/>
            <person name="Pelletier E."/>
            <person name="Niang G."/>
            <person name="Scheremetjew M."/>
            <person name="Finn R."/>
            <person name="Kale V."/>
            <person name="Holt S."/>
            <person name="Cochrane G."/>
            <person name="Meng A."/>
            <person name="Brown T."/>
            <person name="Cohen L."/>
        </authorList>
    </citation>
    <scope>NUCLEOTIDE SEQUENCE</scope>
    <source>
        <strain evidence="2">NY070348D</strain>
    </source>
</reference>
<organism evidence="2">
    <name type="scientific">Mucochytrium quahogii</name>
    <dbReference type="NCBI Taxonomy" id="96639"/>
    <lineage>
        <taxon>Eukaryota</taxon>
        <taxon>Sar</taxon>
        <taxon>Stramenopiles</taxon>
        <taxon>Bigyra</taxon>
        <taxon>Labyrinthulomycetes</taxon>
        <taxon>Thraustochytrida</taxon>
        <taxon>Thraustochytriidae</taxon>
        <taxon>Mucochytrium</taxon>
    </lineage>
</organism>
<name>A0A7S2W7V3_9STRA</name>
<dbReference type="PROSITE" id="PS51412">
    <property type="entry name" value="MACPF_2"/>
    <property type="match status" value="1"/>
</dbReference>
<evidence type="ECO:0000313" key="2">
    <source>
        <dbReference type="EMBL" id="CAD9671021.1"/>
    </source>
</evidence>
<feature type="domain" description="MACPF" evidence="1">
    <location>
        <begin position="68"/>
        <end position="397"/>
    </location>
</feature>
<sequence length="602" mass="66746">MFRIGSIFKEKVQTNENKITKQNQNYKTTAKQINNKNRNKILRISRMKAKASVAAMMLLGTGESQKPLFPNVADNGRTMHFRELQGGWVPNINTFAHGVDILKYDLLEGEGVKEQIFAISKVSAHTSVGFLVPAGMSLRKTKHCSLENDSKIITGGNSYVKAQDTKVTVSGKYNGGVYKAKFQASTQYQKTVGETQASKKVFTETEFTCETFQLGLQGFNLPNFTTNYLNAVRSLHSKETGGVDFISEFGTDYIKQAGLGAKFVQSTSMSSSSYQKLTSAKLSVSASATASAWGASGSVEAMSTTQKEEKEYLDSITEDSHQKSVGTGIPQGRTVSDISANWQKAISNSDHLGLVSNIHVEPVYSLFDDQHLDHYNNQLMDIKLTKEDMRAMRQTLKEALLAWCKNQLSVCEGPAADIALPDEFDVSMDYDFEQVGLKNSDSKEFKPTAEDLQGRISRDGDSLKYRAALSKITCFISDGGTIEGIQFTSTDFFDGTTNVSPRYGRPGVRSEHIDLHVENGNRVQDIKIYYTACGRSCYAYGLSIYDPATSEWHHCGRRDHEAMHYQLERNQYLIGFSGALWHSDDELVALAPMAGNITNYSE</sequence>
<dbReference type="EMBL" id="HBHK01005744">
    <property type="protein sequence ID" value="CAD9671021.1"/>
    <property type="molecule type" value="Transcribed_RNA"/>
</dbReference>
<protein>
    <recommendedName>
        <fullName evidence="1">MACPF domain-containing protein</fullName>
    </recommendedName>
</protein>
<dbReference type="AlphaFoldDB" id="A0A7S2W7V3"/>
<evidence type="ECO:0000259" key="1">
    <source>
        <dbReference type="PROSITE" id="PS51412"/>
    </source>
</evidence>
<accession>A0A7S2W7V3</accession>
<dbReference type="InterPro" id="IPR020864">
    <property type="entry name" value="MACPF"/>
</dbReference>
<gene>
    <name evidence="2" type="ORF">QSP1433_LOCUS3386</name>
</gene>